<evidence type="ECO:0000313" key="2">
    <source>
        <dbReference type="EMBL" id="MXO71328.1"/>
    </source>
</evidence>
<dbReference type="CDD" id="cd03024">
    <property type="entry name" value="DsbA_FrnE"/>
    <property type="match status" value="1"/>
</dbReference>
<reference evidence="2 3" key="1">
    <citation type="submission" date="2019-12" db="EMBL/GenBank/DDBJ databases">
        <title>Genomic-based taxomic classification of the family Erythrobacteraceae.</title>
        <authorList>
            <person name="Xu L."/>
        </authorList>
    </citation>
    <scope>NUCLEOTIDE SEQUENCE [LARGE SCALE GENOMIC DNA]</scope>
    <source>
        <strain evidence="2 3">M0322</strain>
    </source>
</reference>
<dbReference type="EMBL" id="WTYV01000002">
    <property type="protein sequence ID" value="MXO71328.1"/>
    <property type="molecule type" value="Genomic_DNA"/>
</dbReference>
<dbReference type="InterPro" id="IPR036249">
    <property type="entry name" value="Thioredoxin-like_sf"/>
</dbReference>
<accession>A0A844YWJ1</accession>
<protein>
    <submittedName>
        <fullName evidence="2">Thioredoxin domain-containing protein</fullName>
    </submittedName>
</protein>
<organism evidence="2 3">
    <name type="scientific">Alteraurantiacibacter buctensis</name>
    <dbReference type="NCBI Taxonomy" id="1503981"/>
    <lineage>
        <taxon>Bacteria</taxon>
        <taxon>Pseudomonadati</taxon>
        <taxon>Pseudomonadota</taxon>
        <taxon>Alphaproteobacteria</taxon>
        <taxon>Sphingomonadales</taxon>
        <taxon>Erythrobacteraceae</taxon>
        <taxon>Alteraurantiacibacter</taxon>
    </lineage>
</organism>
<dbReference type="Gene3D" id="3.40.30.10">
    <property type="entry name" value="Glutaredoxin"/>
    <property type="match status" value="1"/>
</dbReference>
<dbReference type="SUPFAM" id="SSF52833">
    <property type="entry name" value="Thioredoxin-like"/>
    <property type="match status" value="1"/>
</dbReference>
<evidence type="ECO:0000259" key="1">
    <source>
        <dbReference type="Pfam" id="PF01323"/>
    </source>
</evidence>
<dbReference type="OrthoDB" id="9799122at2"/>
<dbReference type="InterPro" id="IPR001853">
    <property type="entry name" value="DSBA-like_thioredoxin_dom"/>
</dbReference>
<dbReference type="PANTHER" id="PTHR13887:SF41">
    <property type="entry name" value="THIOREDOXIN SUPERFAMILY PROTEIN"/>
    <property type="match status" value="1"/>
</dbReference>
<dbReference type="Proteomes" id="UP000466966">
    <property type="component" value="Unassembled WGS sequence"/>
</dbReference>
<proteinExistence type="predicted"/>
<dbReference type="Pfam" id="PF01323">
    <property type="entry name" value="DSBA"/>
    <property type="match status" value="1"/>
</dbReference>
<keyword evidence="3" id="KW-1185">Reference proteome</keyword>
<dbReference type="AlphaFoldDB" id="A0A844YWJ1"/>
<feature type="domain" description="DSBA-like thioredoxin" evidence="1">
    <location>
        <begin position="6"/>
        <end position="216"/>
    </location>
</feature>
<gene>
    <name evidence="2" type="ORF">GRI99_06700</name>
</gene>
<dbReference type="GO" id="GO:0016491">
    <property type="term" value="F:oxidoreductase activity"/>
    <property type="evidence" value="ECO:0007669"/>
    <property type="project" value="InterPro"/>
</dbReference>
<dbReference type="RefSeq" id="WP_160771257.1">
    <property type="nucleotide sequence ID" value="NZ_WTYV01000002.1"/>
</dbReference>
<comment type="caution">
    <text evidence="2">The sequence shown here is derived from an EMBL/GenBank/DDBJ whole genome shotgun (WGS) entry which is preliminary data.</text>
</comment>
<dbReference type="PANTHER" id="PTHR13887">
    <property type="entry name" value="GLUTATHIONE S-TRANSFERASE KAPPA"/>
    <property type="match status" value="1"/>
</dbReference>
<name>A0A844YWJ1_9SPHN</name>
<evidence type="ECO:0000313" key="3">
    <source>
        <dbReference type="Proteomes" id="UP000466966"/>
    </source>
</evidence>
<sequence>MADQLQVDVWSDVMCPWCAIGWTQFSKAVAELKGDVDVTARFMPFELNPDAPPEGQDQAQVLAANYGKSLEEVAAMGRVVEDAANKAGFPMDWRGEGEAPAKRVWNTHQAHMLLRWALAVADPAAQVRLKEALLRAHFQQRLNVSDRAVLLDIAEVEGFDRAAAAAALDDPALSQAIRHEEAFAAQNGIRSVPTFVVNGKYILQGSSEPENFKQALVKLASMEAMA</sequence>